<feature type="domain" description="Rhodanese" evidence="2">
    <location>
        <begin position="479"/>
        <end position="523"/>
    </location>
</feature>
<feature type="region of interest" description="Disordered" evidence="1">
    <location>
        <begin position="141"/>
        <end position="181"/>
    </location>
</feature>
<sequence>MLPVCSAAPCCSSHSQVPFHGGLRSFSTFSKDFESKHLVEDRSVLGLSNGCHLPRLSFKNQAAKSFYSSVVESNEQSVPITFVDSPSCPTEIDGNCKIYDNWVSSVGTVDELPPIQSAELKYVESDTIISMEDGLADFSNQSTETVGSLTGSLEPETTLPIDVPPENPSSGSDSLNMDTDSLTSASSSLDDFIANTKESFSTSISKGENAVKSSIDSVTASITSITKKASEGVDNALSGVFSTVDQTGELAGRKATSFTDDLREATNKAAATSVDLLRSSVVAAENLIGKGASLVVYSYGSAKELLPIEVRGALNLSEEKATEILRPVSTTFQQVYIAIEGLEKNLGLDPNDPLVPFILLIGSSTTLWVLYRVWVYGGYAGDLSPQLALEFLAGKEQAVLIDVRSEARDYLIAFTARDLRERDGIPDLRRGTRFRYASVTPLEVDNSVRKLLKGGRELDDTLTAAVIRNLKVVQDRYMVIVMDADGTRSKGIARSLRKLGVKRPYLIQGGFKSWMSEGLRIKELKPETTLTILNEEAEAILEDLRPTPVQALGYGVGFVAALYAVLDWEKTLQFIGVIGLGQTIYRRVTSYEGPEDFRQDVRRLLAPVRVGAQTFSWVAGKLETNGIGLPTSPSSSDVQSRVLKAAAKHESQPSDAEGTQNPSLESVAPVTENVDLSEA</sequence>
<feature type="compositionally biased region" description="Polar residues" evidence="1">
    <location>
        <begin position="141"/>
        <end position="151"/>
    </location>
</feature>
<protein>
    <recommendedName>
        <fullName evidence="2">Rhodanese domain-containing protein</fullName>
    </recommendedName>
</protein>
<accession>A0A9Q0FNM1</accession>
<evidence type="ECO:0000313" key="4">
    <source>
        <dbReference type="Proteomes" id="UP001141552"/>
    </source>
</evidence>
<comment type="caution">
    <text evidence="3">The sequence shown here is derived from an EMBL/GenBank/DDBJ whole genome shotgun (WGS) entry which is preliminary data.</text>
</comment>
<dbReference type="InterPro" id="IPR001763">
    <property type="entry name" value="Rhodanese-like_dom"/>
</dbReference>
<dbReference type="EMBL" id="JAKUCV010004597">
    <property type="protein sequence ID" value="KAJ4834874.1"/>
    <property type="molecule type" value="Genomic_DNA"/>
</dbReference>
<evidence type="ECO:0000313" key="3">
    <source>
        <dbReference type="EMBL" id="KAJ4834874.1"/>
    </source>
</evidence>
<evidence type="ECO:0000256" key="1">
    <source>
        <dbReference type="SAM" id="MobiDB-lite"/>
    </source>
</evidence>
<reference evidence="3" key="1">
    <citation type="submission" date="2022-02" db="EMBL/GenBank/DDBJ databases">
        <authorList>
            <person name="Henning P.M."/>
            <person name="McCubbin A.G."/>
            <person name="Shore J.S."/>
        </authorList>
    </citation>
    <scope>NUCLEOTIDE SEQUENCE</scope>
    <source>
        <strain evidence="3">F60SS</strain>
        <tissue evidence="3">Leaves</tissue>
    </source>
</reference>
<feature type="compositionally biased region" description="Polar residues" evidence="1">
    <location>
        <begin position="653"/>
        <end position="664"/>
    </location>
</feature>
<dbReference type="SUPFAM" id="SSF52821">
    <property type="entry name" value="Rhodanese/Cell cycle control phosphatase"/>
    <property type="match status" value="1"/>
</dbReference>
<proteinExistence type="predicted"/>
<dbReference type="PANTHER" id="PTHR34209:SF3">
    <property type="entry name" value="RHODANESE_CELL CYCLE CONTROL PHOSPHATASE SUPERFAMILY PROTEIN"/>
    <property type="match status" value="1"/>
</dbReference>
<dbReference type="PROSITE" id="PS50206">
    <property type="entry name" value="RHODANESE_3"/>
    <property type="match status" value="1"/>
</dbReference>
<keyword evidence="4" id="KW-1185">Reference proteome</keyword>
<dbReference type="OrthoDB" id="551300at2759"/>
<dbReference type="GO" id="GO:0009704">
    <property type="term" value="P:de-etiolation"/>
    <property type="evidence" value="ECO:0007669"/>
    <property type="project" value="InterPro"/>
</dbReference>
<reference evidence="3" key="2">
    <citation type="journal article" date="2023" name="Plants (Basel)">
        <title>Annotation of the Turnera subulata (Passifloraceae) Draft Genome Reveals the S-Locus Evolved after the Divergence of Turneroideae from Passifloroideae in a Stepwise Manner.</title>
        <authorList>
            <person name="Henning P.M."/>
            <person name="Roalson E.H."/>
            <person name="Mir W."/>
            <person name="McCubbin A.G."/>
            <person name="Shore J.S."/>
        </authorList>
    </citation>
    <scope>NUCLEOTIDE SEQUENCE</scope>
    <source>
        <strain evidence="3">F60SS</strain>
    </source>
</reference>
<dbReference type="Pfam" id="PF00581">
    <property type="entry name" value="Rhodanese"/>
    <property type="match status" value="1"/>
</dbReference>
<evidence type="ECO:0000259" key="2">
    <source>
        <dbReference type="PROSITE" id="PS50206"/>
    </source>
</evidence>
<dbReference type="Gene3D" id="3.40.250.10">
    <property type="entry name" value="Rhodanese-like domain"/>
    <property type="match status" value="1"/>
</dbReference>
<dbReference type="Proteomes" id="UP001141552">
    <property type="component" value="Unassembled WGS sequence"/>
</dbReference>
<dbReference type="PANTHER" id="PTHR34209">
    <property type="entry name" value="RHODANESE/CELL CYCLE CONTROL PHOSPHATASE SUPERFAMILY PROTEIN"/>
    <property type="match status" value="1"/>
</dbReference>
<dbReference type="InterPro" id="IPR044690">
    <property type="entry name" value="CAS_plant"/>
</dbReference>
<dbReference type="GO" id="GO:0071277">
    <property type="term" value="P:cellular response to calcium ion"/>
    <property type="evidence" value="ECO:0007669"/>
    <property type="project" value="InterPro"/>
</dbReference>
<dbReference type="AlphaFoldDB" id="A0A9Q0FNM1"/>
<name>A0A9Q0FNM1_9ROSI</name>
<feature type="compositionally biased region" description="Polar residues" evidence="1">
    <location>
        <begin position="168"/>
        <end position="177"/>
    </location>
</feature>
<feature type="region of interest" description="Disordered" evidence="1">
    <location>
        <begin position="628"/>
        <end position="679"/>
    </location>
</feature>
<dbReference type="CDD" id="cd00158">
    <property type="entry name" value="RHOD"/>
    <property type="match status" value="1"/>
</dbReference>
<dbReference type="GO" id="GO:0090333">
    <property type="term" value="P:regulation of stomatal closure"/>
    <property type="evidence" value="ECO:0007669"/>
    <property type="project" value="InterPro"/>
</dbReference>
<organism evidence="3 4">
    <name type="scientific">Turnera subulata</name>
    <dbReference type="NCBI Taxonomy" id="218843"/>
    <lineage>
        <taxon>Eukaryota</taxon>
        <taxon>Viridiplantae</taxon>
        <taxon>Streptophyta</taxon>
        <taxon>Embryophyta</taxon>
        <taxon>Tracheophyta</taxon>
        <taxon>Spermatophyta</taxon>
        <taxon>Magnoliopsida</taxon>
        <taxon>eudicotyledons</taxon>
        <taxon>Gunneridae</taxon>
        <taxon>Pentapetalae</taxon>
        <taxon>rosids</taxon>
        <taxon>fabids</taxon>
        <taxon>Malpighiales</taxon>
        <taxon>Passifloraceae</taxon>
        <taxon>Turnera</taxon>
    </lineage>
</organism>
<gene>
    <name evidence="3" type="ORF">Tsubulata_036769</name>
</gene>
<dbReference type="InterPro" id="IPR036873">
    <property type="entry name" value="Rhodanese-like_dom_sf"/>
</dbReference>
<dbReference type="SMART" id="SM00450">
    <property type="entry name" value="RHOD"/>
    <property type="match status" value="1"/>
</dbReference>